<dbReference type="SUPFAM" id="SSF54909">
    <property type="entry name" value="Dimeric alpha+beta barrel"/>
    <property type="match status" value="1"/>
</dbReference>
<dbReference type="OrthoDB" id="2352283at2"/>
<reference evidence="2 3" key="1">
    <citation type="submission" date="2018-02" db="EMBL/GenBank/DDBJ databases">
        <title>Jeotgalibacillus proteolyticum sp. nov. a protease producing bacterium isolated from ocean sediments of Laizhou Bay.</title>
        <authorList>
            <person name="Li Y."/>
        </authorList>
    </citation>
    <scope>NUCLEOTIDE SEQUENCE [LARGE SCALE GENOMIC DNA]</scope>
    <source>
        <strain evidence="2 3">22-7</strain>
    </source>
</reference>
<dbReference type="PANTHER" id="PTHR34474:SF2">
    <property type="entry name" value="SIGNAL TRANSDUCTION PROTEIN TRAP"/>
    <property type="match status" value="1"/>
</dbReference>
<dbReference type="InterPro" id="IPR050404">
    <property type="entry name" value="Heme-degrading_MO"/>
</dbReference>
<dbReference type="InterPro" id="IPR007138">
    <property type="entry name" value="ABM_dom"/>
</dbReference>
<gene>
    <name evidence="2" type="ORF">C4B60_03200</name>
</gene>
<evidence type="ECO:0000259" key="1">
    <source>
        <dbReference type="PROSITE" id="PS51725"/>
    </source>
</evidence>
<comment type="caution">
    <text evidence="2">The sequence shown here is derived from an EMBL/GenBank/DDBJ whole genome shotgun (WGS) entry which is preliminary data.</text>
</comment>
<sequence>MNLYMTFGTPDFLHKMIDKNPDETLILLQGEDTALLLHETEGKTIFSQPRKYEIFEQSGTFEREGFFVFNNIPVSDEGRPVFEDRFKTRAGLIDKEPGFVAIRVLRPIKSDIYVVLTQWKDEDSFKNWQSSQAYNKAHEKRGTDQGLDQKKSIFPRSSFVTKYRGYSD</sequence>
<keyword evidence="2" id="KW-0503">Monooxygenase</keyword>
<keyword evidence="3" id="KW-1185">Reference proteome</keyword>
<organism evidence="2 3">
    <name type="scientific">Jeotgalibacillus proteolyticus</name>
    <dbReference type="NCBI Taxonomy" id="2082395"/>
    <lineage>
        <taxon>Bacteria</taxon>
        <taxon>Bacillati</taxon>
        <taxon>Bacillota</taxon>
        <taxon>Bacilli</taxon>
        <taxon>Bacillales</taxon>
        <taxon>Caryophanaceae</taxon>
        <taxon>Jeotgalibacillus</taxon>
    </lineage>
</organism>
<dbReference type="PANTHER" id="PTHR34474">
    <property type="entry name" value="SIGNAL TRANSDUCTION PROTEIN TRAP"/>
    <property type="match status" value="1"/>
</dbReference>
<evidence type="ECO:0000313" key="3">
    <source>
        <dbReference type="Proteomes" id="UP000239047"/>
    </source>
</evidence>
<dbReference type="AlphaFoldDB" id="A0A2S5GHG5"/>
<dbReference type="Pfam" id="PF03992">
    <property type="entry name" value="ABM"/>
    <property type="match status" value="1"/>
</dbReference>
<protein>
    <submittedName>
        <fullName evidence="2">Antibiotic biosynthesis monooxygenase</fullName>
    </submittedName>
</protein>
<dbReference type="EMBL" id="PREZ01000001">
    <property type="protein sequence ID" value="PPA72398.1"/>
    <property type="molecule type" value="Genomic_DNA"/>
</dbReference>
<name>A0A2S5GHG5_9BACL</name>
<dbReference type="RefSeq" id="WP_104056548.1">
    <property type="nucleotide sequence ID" value="NZ_PREZ01000001.1"/>
</dbReference>
<dbReference type="PROSITE" id="PS51725">
    <property type="entry name" value="ABM"/>
    <property type="match status" value="1"/>
</dbReference>
<accession>A0A2S5GHG5</accession>
<proteinExistence type="predicted"/>
<keyword evidence="2" id="KW-0560">Oxidoreductase</keyword>
<dbReference type="GO" id="GO:0004497">
    <property type="term" value="F:monooxygenase activity"/>
    <property type="evidence" value="ECO:0007669"/>
    <property type="project" value="UniProtKB-KW"/>
</dbReference>
<dbReference type="Proteomes" id="UP000239047">
    <property type="component" value="Unassembled WGS sequence"/>
</dbReference>
<dbReference type="InterPro" id="IPR011008">
    <property type="entry name" value="Dimeric_a/b-barrel"/>
</dbReference>
<dbReference type="Gene3D" id="3.30.70.100">
    <property type="match status" value="1"/>
</dbReference>
<feature type="domain" description="ABM" evidence="1">
    <location>
        <begin position="66"/>
        <end position="154"/>
    </location>
</feature>
<evidence type="ECO:0000313" key="2">
    <source>
        <dbReference type="EMBL" id="PPA72398.1"/>
    </source>
</evidence>